<accession>A0E9B1</accession>
<reference evidence="1 2" key="1">
    <citation type="journal article" date="2006" name="Nature">
        <title>Global trends of whole-genome duplications revealed by the ciliate Paramecium tetraurelia.</title>
        <authorList>
            <consortium name="Genoscope"/>
            <person name="Aury J.-M."/>
            <person name="Jaillon O."/>
            <person name="Duret L."/>
            <person name="Noel B."/>
            <person name="Jubin C."/>
            <person name="Porcel B.M."/>
            <person name="Segurens B."/>
            <person name="Daubin V."/>
            <person name="Anthouard V."/>
            <person name="Aiach N."/>
            <person name="Arnaiz O."/>
            <person name="Billaut A."/>
            <person name="Beisson J."/>
            <person name="Blanc I."/>
            <person name="Bouhouche K."/>
            <person name="Camara F."/>
            <person name="Duharcourt S."/>
            <person name="Guigo R."/>
            <person name="Gogendeau D."/>
            <person name="Katinka M."/>
            <person name="Keller A.-M."/>
            <person name="Kissmehl R."/>
            <person name="Klotz C."/>
            <person name="Koll F."/>
            <person name="Le Moue A."/>
            <person name="Lepere C."/>
            <person name="Malinsky S."/>
            <person name="Nowacki M."/>
            <person name="Nowak J.K."/>
            <person name="Plattner H."/>
            <person name="Poulain J."/>
            <person name="Ruiz F."/>
            <person name="Serrano V."/>
            <person name="Zagulski M."/>
            <person name="Dessen P."/>
            <person name="Betermier M."/>
            <person name="Weissenbach J."/>
            <person name="Scarpelli C."/>
            <person name="Schachter V."/>
            <person name="Sperling L."/>
            <person name="Meyer E."/>
            <person name="Cohen J."/>
            <person name="Wincker P."/>
        </authorList>
    </citation>
    <scope>NUCLEOTIDE SEQUENCE [LARGE SCALE GENOMIC DNA]</scope>
    <source>
        <strain evidence="1 2">Stock d4-2</strain>
    </source>
</reference>
<evidence type="ECO:0000313" key="1">
    <source>
        <dbReference type="EMBL" id="CAK91878.1"/>
    </source>
</evidence>
<keyword evidence="2" id="KW-1185">Reference proteome</keyword>
<organism evidence="1 2">
    <name type="scientific">Paramecium tetraurelia</name>
    <dbReference type="NCBI Taxonomy" id="5888"/>
    <lineage>
        <taxon>Eukaryota</taxon>
        <taxon>Sar</taxon>
        <taxon>Alveolata</taxon>
        <taxon>Ciliophora</taxon>
        <taxon>Intramacronucleata</taxon>
        <taxon>Oligohymenophorea</taxon>
        <taxon>Peniculida</taxon>
        <taxon>Parameciidae</taxon>
        <taxon>Paramecium</taxon>
    </lineage>
</organism>
<evidence type="ECO:0000313" key="2">
    <source>
        <dbReference type="Proteomes" id="UP000000600"/>
    </source>
</evidence>
<name>A0E9B1_PARTE</name>
<dbReference type="HOGENOM" id="CLU_1226870_0_0_1"/>
<dbReference type="Proteomes" id="UP000000600">
    <property type="component" value="Unassembled WGS sequence"/>
</dbReference>
<dbReference type="AlphaFoldDB" id="A0E9B1"/>
<dbReference type="KEGG" id="ptm:GSPATT00024609001"/>
<dbReference type="InParanoid" id="A0E9B1"/>
<dbReference type="GeneID" id="5045060"/>
<evidence type="ECO:0008006" key="3">
    <source>
        <dbReference type="Google" id="ProtNLM"/>
    </source>
</evidence>
<dbReference type="RefSeq" id="XP_001459275.1">
    <property type="nucleotide sequence ID" value="XM_001459238.1"/>
</dbReference>
<proteinExistence type="predicted"/>
<dbReference type="EMBL" id="CT868665">
    <property type="protein sequence ID" value="CAK91878.1"/>
    <property type="molecule type" value="Genomic_DNA"/>
</dbReference>
<sequence>MLIPIFVFNLAVDTHESNLFWSQFFKFSIMILLDDQFKFQQEIIRRKQFQKLSCNAIVQSFIEKAQMMETFQVQYCDDSKQIQLINQPIKQRVNEFLQFDFKQRIRNIIIRTKSKRTEHLIDDNKRNFQERYLQNFNDTKLIQFLKKHQQKVELDGIIDETLNVIHMNNVRKSLLQTASSYSSISVCYNQIIISKNLNRIIIVKNENQNLIITICLIFQILHYDNV</sequence>
<gene>
    <name evidence="1" type="ORF">GSPATT00024609001</name>
</gene>
<protein>
    <recommendedName>
        <fullName evidence="3">Transmembrane protein</fullName>
    </recommendedName>
</protein>